<dbReference type="FunFam" id="1.20.1560.10:FF:000001">
    <property type="entry name" value="ATP-binding cassette subfamily C member 1"/>
    <property type="match status" value="1"/>
</dbReference>
<dbReference type="Proteomes" id="UP000595437">
    <property type="component" value="Chromosome 19"/>
</dbReference>
<protein>
    <recommendedName>
        <fullName evidence="10">ABC-type glutathione-S-conjugate transporter</fullName>
        <ecNumber evidence="10">7.6.2.3</ecNumber>
    </recommendedName>
</protein>
<evidence type="ECO:0000259" key="14">
    <source>
        <dbReference type="PROSITE" id="PS50929"/>
    </source>
</evidence>
<evidence type="ECO:0000256" key="2">
    <source>
        <dbReference type="ARBA" id="ARBA00009726"/>
    </source>
</evidence>
<feature type="transmembrane region" description="Helical" evidence="12">
    <location>
        <begin position="163"/>
        <end position="182"/>
    </location>
</feature>
<dbReference type="SUPFAM" id="SSF90123">
    <property type="entry name" value="ABC transporter transmembrane region"/>
    <property type="match status" value="1"/>
</dbReference>
<dbReference type="SMART" id="SM00382">
    <property type="entry name" value="AAA"/>
    <property type="match status" value="1"/>
</dbReference>
<evidence type="ECO:0000256" key="6">
    <source>
        <dbReference type="ARBA" id="ARBA00022741"/>
    </source>
</evidence>
<dbReference type="Pfam" id="PF00664">
    <property type="entry name" value="ABC_membrane"/>
    <property type="match status" value="1"/>
</dbReference>
<dbReference type="PROSITE" id="PS00211">
    <property type="entry name" value="ABC_TRANSPORTER_1"/>
    <property type="match status" value="1"/>
</dbReference>
<keyword evidence="5" id="KW-0677">Repeat</keyword>
<sequence length="580" mass="64502">MSKLFVIICASCFILYQALNTLSNVLLAWWSDAVTAIDTRQGENDNRTQEEIHLDIMDTQVYYLSIYGVYSLAQGVIVVIGFIFMYLACMEAAQSLHNQMLESILKSPMSFFDTTPQGRILNRLGKDLDVLDSVMPMVLRGWISCFLGVLSSLIVVVFTTPVFIIPASVIIICYFFIQRVYVATSRQLKRLESSSRSPIYSFFSETVAGATTIRAYDQSHNFILESETKVDENQKANFPATVSNRWLAVRLEAVGNLIVFSAALLAILGRESLSPGYVGLSVSYALAITASLNWLVRMASEVEANIVAVERIQEYTQAEKEAPWIKDDVNPGPNWPGKGEISFKDYSTRYRAELEPVLKNLSLDIEGGEKIGIVGRTGAGKSSFTLSLFRIIEPLTGNIIIDGVDIKSLGLHQLRSRLTIIPQEPVLFSGSLRRNLDPLSQFSEVQVMEALSHAHLRPFVEGLSDGLNHHVSEGGDNLSVGQRQLICLARALLRRTRVLILDEATAAVDLETDDLIQKTIRSEFENSTVITIAHRLNTIMDYNKILVLKNGERAEYGTVSELLADKKSQFYSMCSEAGLV</sequence>
<keyword evidence="7 16" id="KW-0067">ATP-binding</keyword>
<dbReference type="InterPro" id="IPR036640">
    <property type="entry name" value="ABC1_TM_sf"/>
</dbReference>
<evidence type="ECO:0000256" key="12">
    <source>
        <dbReference type="SAM" id="Phobius"/>
    </source>
</evidence>
<evidence type="ECO:0000256" key="10">
    <source>
        <dbReference type="ARBA" id="ARBA00024220"/>
    </source>
</evidence>
<dbReference type="InterPro" id="IPR003439">
    <property type="entry name" value="ABC_transporter-like_ATP-bd"/>
</dbReference>
<feature type="transmembrane region" description="Helical" evidence="12">
    <location>
        <begin position="67"/>
        <end position="89"/>
    </location>
</feature>
<dbReference type="InterPro" id="IPR017871">
    <property type="entry name" value="ABC_transporter-like_CS"/>
</dbReference>
<dbReference type="EMBL" id="CP045909">
    <property type="protein sequence ID" value="QQP32471.1"/>
    <property type="molecule type" value="Genomic_DNA"/>
</dbReference>
<dbReference type="EMBL" id="CP045908">
    <property type="protein sequence ID" value="QQP33099.1"/>
    <property type="molecule type" value="Genomic_DNA"/>
</dbReference>
<dbReference type="OrthoDB" id="7594166at2759"/>
<comment type="catalytic activity">
    <reaction evidence="11">
        <text>leukotriene C4(in) + ATP + H2O = leukotriene C4(out) + ADP + phosphate + H(+)</text>
        <dbReference type="Rhea" id="RHEA:38963"/>
        <dbReference type="ChEBI" id="CHEBI:15377"/>
        <dbReference type="ChEBI" id="CHEBI:15378"/>
        <dbReference type="ChEBI" id="CHEBI:30616"/>
        <dbReference type="ChEBI" id="CHEBI:43474"/>
        <dbReference type="ChEBI" id="CHEBI:57973"/>
        <dbReference type="ChEBI" id="CHEBI:456216"/>
    </reaction>
    <physiologicalReaction direction="left-to-right" evidence="11">
        <dbReference type="Rhea" id="RHEA:38964"/>
    </physiologicalReaction>
</comment>
<keyword evidence="4 12" id="KW-0812">Transmembrane</keyword>
<evidence type="ECO:0000256" key="7">
    <source>
        <dbReference type="ARBA" id="ARBA00022840"/>
    </source>
</evidence>
<dbReference type="PANTHER" id="PTHR24223">
    <property type="entry name" value="ATP-BINDING CASSETTE SUB-FAMILY C"/>
    <property type="match status" value="1"/>
</dbReference>
<evidence type="ECO:0000256" key="4">
    <source>
        <dbReference type="ARBA" id="ARBA00022692"/>
    </source>
</evidence>
<feature type="domain" description="ABC transporter" evidence="13">
    <location>
        <begin position="341"/>
        <end position="575"/>
    </location>
</feature>
<evidence type="ECO:0000256" key="5">
    <source>
        <dbReference type="ARBA" id="ARBA00022737"/>
    </source>
</evidence>
<name>A0A7T8JT99_CALRO</name>
<dbReference type="Gene3D" id="3.40.50.300">
    <property type="entry name" value="P-loop containing nucleotide triphosphate hydrolases"/>
    <property type="match status" value="1"/>
</dbReference>
<dbReference type="CDD" id="cd18603">
    <property type="entry name" value="ABC_6TM_MRP1_2_3_6_D2_like"/>
    <property type="match status" value="1"/>
</dbReference>
<dbReference type="Pfam" id="PF00005">
    <property type="entry name" value="ABC_tran"/>
    <property type="match status" value="1"/>
</dbReference>
<evidence type="ECO:0000313" key="17">
    <source>
        <dbReference type="Proteomes" id="UP000595437"/>
    </source>
</evidence>
<dbReference type="PROSITE" id="PS50893">
    <property type="entry name" value="ABC_TRANSPORTER_2"/>
    <property type="match status" value="1"/>
</dbReference>
<keyword evidence="9 12" id="KW-0472">Membrane</keyword>
<dbReference type="GO" id="GO:0005524">
    <property type="term" value="F:ATP binding"/>
    <property type="evidence" value="ECO:0007669"/>
    <property type="project" value="UniProtKB-KW"/>
</dbReference>
<keyword evidence="6" id="KW-0547">Nucleotide-binding</keyword>
<evidence type="ECO:0000256" key="3">
    <source>
        <dbReference type="ARBA" id="ARBA00022448"/>
    </source>
</evidence>
<dbReference type="AlphaFoldDB" id="A0A7T8JT99"/>
<evidence type="ECO:0000259" key="13">
    <source>
        <dbReference type="PROSITE" id="PS50893"/>
    </source>
</evidence>
<dbReference type="EC" id="7.6.2.3" evidence="10"/>
<gene>
    <name evidence="16" type="ORF">FKW44_024350</name>
    <name evidence="15" type="ORF">FKW44_024794</name>
</gene>
<evidence type="ECO:0000256" key="8">
    <source>
        <dbReference type="ARBA" id="ARBA00022989"/>
    </source>
</evidence>
<evidence type="ECO:0000256" key="9">
    <source>
        <dbReference type="ARBA" id="ARBA00023136"/>
    </source>
</evidence>
<evidence type="ECO:0000313" key="15">
    <source>
        <dbReference type="EMBL" id="QQP32471.1"/>
    </source>
</evidence>
<comment type="similarity">
    <text evidence="2">Belongs to the ABC transporter superfamily. ABCC family. Conjugate transporter (TC 3.A.1.208) subfamily.</text>
</comment>
<feature type="transmembrane region" description="Helical" evidence="12">
    <location>
        <begin position="276"/>
        <end position="296"/>
    </location>
</feature>
<dbReference type="CDD" id="cd03244">
    <property type="entry name" value="ABCC_MRP_domain2"/>
    <property type="match status" value="1"/>
</dbReference>
<proteinExistence type="inferred from homology"/>
<dbReference type="InterPro" id="IPR011527">
    <property type="entry name" value="ABC1_TM_dom"/>
</dbReference>
<dbReference type="PROSITE" id="PS50929">
    <property type="entry name" value="ABC_TM1F"/>
    <property type="match status" value="1"/>
</dbReference>
<dbReference type="Gene3D" id="1.20.1560.10">
    <property type="entry name" value="ABC transporter type 1, transmembrane domain"/>
    <property type="match status" value="1"/>
</dbReference>
<dbReference type="SUPFAM" id="SSF52540">
    <property type="entry name" value="P-loop containing nucleoside triphosphate hydrolases"/>
    <property type="match status" value="1"/>
</dbReference>
<dbReference type="PANTHER" id="PTHR24223:SF443">
    <property type="entry name" value="MULTIDRUG-RESISTANCE LIKE PROTEIN 1, ISOFORM I"/>
    <property type="match status" value="1"/>
</dbReference>
<reference evidence="17" key="1">
    <citation type="submission" date="2021-01" db="EMBL/GenBank/DDBJ databases">
        <title>Caligus Genome Assembly.</title>
        <authorList>
            <person name="Gallardo-Escarate C."/>
        </authorList>
    </citation>
    <scope>NUCLEOTIDE SEQUENCE [LARGE SCALE GENOMIC DNA]</scope>
</reference>
<keyword evidence="17" id="KW-1185">Reference proteome</keyword>
<keyword evidence="3" id="KW-0813">Transport</keyword>
<evidence type="ECO:0000256" key="1">
    <source>
        <dbReference type="ARBA" id="ARBA00004128"/>
    </source>
</evidence>
<feature type="domain" description="ABC transmembrane type-1" evidence="14">
    <location>
        <begin position="7"/>
        <end position="304"/>
    </location>
</feature>
<keyword evidence="8 12" id="KW-1133">Transmembrane helix</keyword>
<dbReference type="FunFam" id="3.40.50.300:FF:000074">
    <property type="entry name" value="Multidrug resistance-associated protein 5 isoform 1"/>
    <property type="match status" value="1"/>
</dbReference>
<dbReference type="InterPro" id="IPR027417">
    <property type="entry name" value="P-loop_NTPase"/>
</dbReference>
<dbReference type="InterPro" id="IPR050173">
    <property type="entry name" value="ABC_transporter_C-like"/>
</dbReference>
<dbReference type="Proteomes" id="UP000595437">
    <property type="component" value="Chromosome 20"/>
</dbReference>
<evidence type="ECO:0000313" key="16">
    <source>
        <dbReference type="EMBL" id="QQP33099.1"/>
    </source>
</evidence>
<organism evidence="16 17">
    <name type="scientific">Caligus rogercresseyi</name>
    <name type="common">Sea louse</name>
    <dbReference type="NCBI Taxonomy" id="217165"/>
    <lineage>
        <taxon>Eukaryota</taxon>
        <taxon>Metazoa</taxon>
        <taxon>Ecdysozoa</taxon>
        <taxon>Arthropoda</taxon>
        <taxon>Crustacea</taxon>
        <taxon>Multicrustacea</taxon>
        <taxon>Hexanauplia</taxon>
        <taxon>Copepoda</taxon>
        <taxon>Siphonostomatoida</taxon>
        <taxon>Caligidae</taxon>
        <taxon>Caligus</taxon>
    </lineage>
</organism>
<reference evidence="16" key="2">
    <citation type="journal article" name="Sci. Data">
        <title>Chromosome-scale genome assembly of the sea louse Caligus rogercresseyi by SMRT sequencing and Hi-C analysis.</title>
        <authorList>
            <person name="Gallardo-Escarate C."/>
            <person name="Valenzuela-Munoz V."/>
            <person name="Nunez-Acuna G."/>
            <person name="Valenzuela-Miranda D."/>
            <person name="Goncalves A.T."/>
            <person name="Escobar-Sepulveda H."/>
            <person name="Liachko I."/>
            <person name="Nelson B."/>
            <person name="Roberts S."/>
            <person name="Warren W."/>
        </authorList>
    </citation>
    <scope>NUCLEOTIDE SEQUENCE</scope>
    <source>
        <tissue evidence="16">Whole tissue</tissue>
    </source>
</reference>
<dbReference type="GO" id="GO:0016887">
    <property type="term" value="F:ATP hydrolysis activity"/>
    <property type="evidence" value="ECO:0007669"/>
    <property type="project" value="InterPro"/>
</dbReference>
<comment type="subcellular location">
    <subcellularLocation>
        <location evidence="1">Vacuole membrane</location>
        <topology evidence="1">Multi-pass membrane protein</topology>
    </subcellularLocation>
</comment>
<evidence type="ECO:0000256" key="11">
    <source>
        <dbReference type="ARBA" id="ARBA00047523"/>
    </source>
</evidence>
<dbReference type="GO" id="GO:0015431">
    <property type="term" value="F:ABC-type glutathione S-conjugate transporter activity"/>
    <property type="evidence" value="ECO:0007669"/>
    <property type="project" value="UniProtKB-EC"/>
</dbReference>
<dbReference type="InterPro" id="IPR003593">
    <property type="entry name" value="AAA+_ATPase"/>
</dbReference>
<feature type="transmembrane region" description="Helical" evidence="12">
    <location>
        <begin position="253"/>
        <end position="270"/>
    </location>
</feature>
<dbReference type="GO" id="GO:0005774">
    <property type="term" value="C:vacuolar membrane"/>
    <property type="evidence" value="ECO:0007669"/>
    <property type="project" value="UniProtKB-SubCell"/>
</dbReference>
<accession>A0A7T8JT99</accession>